<feature type="transmembrane region" description="Helical" evidence="6">
    <location>
        <begin position="20"/>
        <end position="49"/>
    </location>
</feature>
<organism evidence="7 8">
    <name type="scientific">Microbacterium mangrovi</name>
    <dbReference type="NCBI Taxonomy" id="1348253"/>
    <lineage>
        <taxon>Bacteria</taxon>
        <taxon>Bacillati</taxon>
        <taxon>Actinomycetota</taxon>
        <taxon>Actinomycetes</taxon>
        <taxon>Micrococcales</taxon>
        <taxon>Microbacteriaceae</taxon>
        <taxon>Microbacterium</taxon>
    </lineage>
</organism>
<dbReference type="GO" id="GO:0005886">
    <property type="term" value="C:plasma membrane"/>
    <property type="evidence" value="ECO:0007669"/>
    <property type="project" value="UniProtKB-SubCell"/>
</dbReference>
<evidence type="ECO:0000256" key="1">
    <source>
        <dbReference type="ARBA" id="ARBA00004141"/>
    </source>
</evidence>
<sequence>MDSPAPNQRTTRQIVTYIGIGLLAGLMSGLFGVGGGTLIVPMLVLLLAFDQRLASGTSLAAVVPTAIVGIVTYATHDQVGWIPALILAVGAVAGAQVGAWLLHRLSLGFLRWLFIVFLIAVMINLFFDIPSRTAVVEVTWLTGIGLAVAGVVTGILSGLLGVGGGIIIVPVLIMLFGMSDLVAKGTSLVMIVPTSISGTIANLRRQNTDLVVAAYIGVAACFTTPLGAWIARSVTPLVGNLLFAAFIAVIVTQLIVRAVRQGRAARQV</sequence>
<accession>A0A0B2A8F1</accession>
<keyword evidence="3 6" id="KW-0812">Transmembrane</keyword>
<dbReference type="PANTHER" id="PTHR43701:SF2">
    <property type="entry name" value="MEMBRANE TRANSPORTER PROTEIN YJNA-RELATED"/>
    <property type="match status" value="1"/>
</dbReference>
<evidence type="ECO:0000256" key="6">
    <source>
        <dbReference type="RuleBase" id="RU363041"/>
    </source>
</evidence>
<evidence type="ECO:0000256" key="3">
    <source>
        <dbReference type="ARBA" id="ARBA00022692"/>
    </source>
</evidence>
<feature type="transmembrane region" description="Helical" evidence="6">
    <location>
        <begin position="56"/>
        <end position="75"/>
    </location>
</feature>
<keyword evidence="4 6" id="KW-1133">Transmembrane helix</keyword>
<keyword evidence="8" id="KW-1185">Reference proteome</keyword>
<keyword evidence="5 6" id="KW-0472">Membrane</keyword>
<keyword evidence="6" id="KW-1003">Cell membrane</keyword>
<dbReference type="EMBL" id="JTDK01000007">
    <property type="protein sequence ID" value="KHK98043.1"/>
    <property type="molecule type" value="Genomic_DNA"/>
</dbReference>
<feature type="transmembrane region" description="Helical" evidence="6">
    <location>
        <begin position="185"/>
        <end position="203"/>
    </location>
</feature>
<evidence type="ECO:0000256" key="4">
    <source>
        <dbReference type="ARBA" id="ARBA00022989"/>
    </source>
</evidence>
<protein>
    <recommendedName>
        <fullName evidence="6">Probable membrane transporter protein</fullName>
    </recommendedName>
</protein>
<dbReference type="InterPro" id="IPR051598">
    <property type="entry name" value="TSUP/Inactive_protease-like"/>
</dbReference>
<dbReference type="Pfam" id="PF01925">
    <property type="entry name" value="TauE"/>
    <property type="match status" value="2"/>
</dbReference>
<dbReference type="STRING" id="1348253.LK09_09490"/>
<feature type="transmembrane region" description="Helical" evidence="6">
    <location>
        <begin position="133"/>
        <end position="152"/>
    </location>
</feature>
<comment type="similarity">
    <text evidence="2 6">Belongs to the 4-toluene sulfonate uptake permease (TSUP) (TC 2.A.102) family.</text>
</comment>
<comment type="caution">
    <text evidence="7">The sequence shown here is derived from an EMBL/GenBank/DDBJ whole genome shotgun (WGS) entry which is preliminary data.</text>
</comment>
<gene>
    <name evidence="7" type="ORF">LK09_09490</name>
</gene>
<dbReference type="AlphaFoldDB" id="A0A0B2A8F1"/>
<dbReference type="PANTHER" id="PTHR43701">
    <property type="entry name" value="MEMBRANE TRANSPORTER PROTEIN MJ0441-RELATED"/>
    <property type="match status" value="1"/>
</dbReference>
<comment type="subcellular location">
    <subcellularLocation>
        <location evidence="6">Cell membrane</location>
        <topology evidence="6">Multi-pass membrane protein</topology>
    </subcellularLocation>
    <subcellularLocation>
        <location evidence="1">Membrane</location>
        <topology evidence="1">Multi-pass membrane protein</topology>
    </subcellularLocation>
</comment>
<dbReference type="OrthoDB" id="3700425at2"/>
<feature type="transmembrane region" description="Helical" evidence="6">
    <location>
        <begin position="159"/>
        <end position="179"/>
    </location>
</feature>
<evidence type="ECO:0000256" key="2">
    <source>
        <dbReference type="ARBA" id="ARBA00009142"/>
    </source>
</evidence>
<evidence type="ECO:0000256" key="5">
    <source>
        <dbReference type="ARBA" id="ARBA00023136"/>
    </source>
</evidence>
<feature type="transmembrane region" description="Helical" evidence="6">
    <location>
        <begin position="81"/>
        <end position="102"/>
    </location>
</feature>
<feature type="transmembrane region" description="Helical" evidence="6">
    <location>
        <begin position="109"/>
        <end position="127"/>
    </location>
</feature>
<dbReference type="RefSeq" id="WP_039398625.1">
    <property type="nucleotide sequence ID" value="NZ_JTDK01000007.1"/>
</dbReference>
<reference evidence="7 8" key="1">
    <citation type="submission" date="2014-11" db="EMBL/GenBank/DDBJ databases">
        <title>Genome sequence of Microbacterium mangrovi MUSC 115(T).</title>
        <authorList>
            <person name="Lee L.-H."/>
        </authorList>
    </citation>
    <scope>NUCLEOTIDE SEQUENCE [LARGE SCALE GENOMIC DNA]</scope>
    <source>
        <strain evidence="7 8">MUSC 115</strain>
    </source>
</reference>
<evidence type="ECO:0000313" key="7">
    <source>
        <dbReference type="EMBL" id="KHK98043.1"/>
    </source>
</evidence>
<dbReference type="InterPro" id="IPR002781">
    <property type="entry name" value="TM_pro_TauE-like"/>
</dbReference>
<feature type="transmembrane region" description="Helical" evidence="6">
    <location>
        <begin position="237"/>
        <end position="256"/>
    </location>
</feature>
<dbReference type="Proteomes" id="UP000031030">
    <property type="component" value="Unassembled WGS sequence"/>
</dbReference>
<name>A0A0B2A8F1_9MICO</name>
<feature type="transmembrane region" description="Helical" evidence="6">
    <location>
        <begin position="210"/>
        <end position="231"/>
    </location>
</feature>
<proteinExistence type="inferred from homology"/>
<evidence type="ECO:0000313" key="8">
    <source>
        <dbReference type="Proteomes" id="UP000031030"/>
    </source>
</evidence>